<protein>
    <submittedName>
        <fullName evidence="2">Uncharacterized protein</fullName>
    </submittedName>
</protein>
<proteinExistence type="predicted"/>
<feature type="region of interest" description="Disordered" evidence="1">
    <location>
        <begin position="1"/>
        <end position="23"/>
    </location>
</feature>
<dbReference type="AlphaFoldDB" id="A0A2T0R2Y2"/>
<dbReference type="EMBL" id="PVZF01000007">
    <property type="protein sequence ID" value="PRY14140.1"/>
    <property type="molecule type" value="Genomic_DNA"/>
</dbReference>
<evidence type="ECO:0000256" key="1">
    <source>
        <dbReference type="SAM" id="MobiDB-lite"/>
    </source>
</evidence>
<accession>A0A2T0R2Y2</accession>
<dbReference type="Proteomes" id="UP000238083">
    <property type="component" value="Unassembled WGS sequence"/>
</dbReference>
<evidence type="ECO:0000313" key="3">
    <source>
        <dbReference type="Proteomes" id="UP000238083"/>
    </source>
</evidence>
<reference evidence="2 3" key="1">
    <citation type="submission" date="2018-03" db="EMBL/GenBank/DDBJ databases">
        <title>Genomic Encyclopedia of Archaeal and Bacterial Type Strains, Phase II (KMG-II): from individual species to whole genera.</title>
        <authorList>
            <person name="Goeker M."/>
        </authorList>
    </citation>
    <scope>NUCLEOTIDE SEQUENCE [LARGE SCALE GENOMIC DNA]</scope>
    <source>
        <strain evidence="2 3">DSM 19711</strain>
    </source>
</reference>
<keyword evidence="3" id="KW-1185">Reference proteome</keyword>
<name>A0A2T0R2Y2_9ACTN</name>
<evidence type="ECO:0000313" key="2">
    <source>
        <dbReference type="EMBL" id="PRY14140.1"/>
    </source>
</evidence>
<comment type="caution">
    <text evidence="2">The sequence shown here is derived from an EMBL/GenBank/DDBJ whole genome shotgun (WGS) entry which is preliminary data.</text>
</comment>
<gene>
    <name evidence="2" type="ORF">CLV37_107259</name>
</gene>
<sequence>MTPVHDLPGSSRGRGNAGDVPGVLRGMSELQRTPANRRAARLVTASIVAGGLALAGGSAYANSQKAEPVPAAAPVAARPAADPAPSVDPEQAARDGFYAAGYTYDDAVALGAQWNLDSFEAKAEGGRRLAAGETLPIAPGSAPAAVEAPGESGSDADSAALDAYFAAGYDYDDAVALGKIWNVDFYEAKVTGGQKLIAGETLPVAP</sequence>
<organism evidence="2 3">
    <name type="scientific">Kineococcus rhizosphaerae</name>
    <dbReference type="NCBI Taxonomy" id="559628"/>
    <lineage>
        <taxon>Bacteria</taxon>
        <taxon>Bacillati</taxon>
        <taxon>Actinomycetota</taxon>
        <taxon>Actinomycetes</taxon>
        <taxon>Kineosporiales</taxon>
        <taxon>Kineosporiaceae</taxon>
        <taxon>Kineococcus</taxon>
    </lineage>
</organism>